<dbReference type="RefSeq" id="WP_341417887.1">
    <property type="nucleotide sequence ID" value="NZ_JBBPCC010000016.1"/>
</dbReference>
<keyword evidence="2" id="KW-1185">Reference proteome</keyword>
<reference evidence="1 2" key="1">
    <citation type="submission" date="2024-04" db="EMBL/GenBank/DDBJ databases">
        <title>draft genome sequnece of Paenibacillus filicis.</title>
        <authorList>
            <person name="Kim D.-U."/>
        </authorList>
    </citation>
    <scope>NUCLEOTIDE SEQUENCE [LARGE SCALE GENOMIC DNA]</scope>
    <source>
        <strain evidence="1 2">KACC14197</strain>
    </source>
</reference>
<organism evidence="1 2">
    <name type="scientific">Paenibacillus filicis</name>
    <dbReference type="NCBI Taxonomy" id="669464"/>
    <lineage>
        <taxon>Bacteria</taxon>
        <taxon>Bacillati</taxon>
        <taxon>Bacillota</taxon>
        <taxon>Bacilli</taxon>
        <taxon>Bacillales</taxon>
        <taxon>Paenibacillaceae</taxon>
        <taxon>Paenibacillus</taxon>
    </lineage>
</organism>
<dbReference type="Gene3D" id="3.40.50.1820">
    <property type="entry name" value="alpha/beta hydrolase"/>
    <property type="match status" value="1"/>
</dbReference>
<dbReference type="Proteomes" id="UP001469365">
    <property type="component" value="Unassembled WGS sequence"/>
</dbReference>
<sequence>MMEVTLHDGHTIQVEVYGDGPSLLLPVNPHPIQGQQADEMRKWGADPALGRTLIEGLSDTYRVIAFDYEGHVMQVPKPETLTPANVTSDLLAIADSAGAGQFAYYGYSWLALAGLQLAIRTRRLSALVMGGFPPIDGPYREMLSVTMATHRMSSSGTTWEGKNSPQTASSEDFDWSTVEVSLSDAQTKQFVTLYQALQEFNDREAQSGLACPRLCFAGTADRIQYGERWGDVLVDIAGPLVRQRQELEALGWDVQTLDGLDHTQAMQAASVLPVVCPWLHVKLF</sequence>
<dbReference type="InterPro" id="IPR029058">
    <property type="entry name" value="AB_hydrolase_fold"/>
</dbReference>
<keyword evidence="1" id="KW-0378">Hydrolase</keyword>
<name>A0ABU9DPF1_9BACL</name>
<evidence type="ECO:0000313" key="1">
    <source>
        <dbReference type="EMBL" id="MEK8130751.1"/>
    </source>
</evidence>
<dbReference type="SUPFAM" id="SSF53474">
    <property type="entry name" value="alpha/beta-Hydrolases"/>
    <property type="match status" value="1"/>
</dbReference>
<dbReference type="EMBL" id="JBBPCC010000016">
    <property type="protein sequence ID" value="MEK8130751.1"/>
    <property type="molecule type" value="Genomic_DNA"/>
</dbReference>
<evidence type="ECO:0000313" key="2">
    <source>
        <dbReference type="Proteomes" id="UP001469365"/>
    </source>
</evidence>
<proteinExistence type="predicted"/>
<protein>
    <submittedName>
        <fullName evidence="1">Alpha/beta hydrolase</fullName>
    </submittedName>
</protein>
<gene>
    <name evidence="1" type="ORF">WMW72_22860</name>
</gene>
<comment type="caution">
    <text evidence="1">The sequence shown here is derived from an EMBL/GenBank/DDBJ whole genome shotgun (WGS) entry which is preliminary data.</text>
</comment>
<dbReference type="GO" id="GO:0016787">
    <property type="term" value="F:hydrolase activity"/>
    <property type="evidence" value="ECO:0007669"/>
    <property type="project" value="UniProtKB-KW"/>
</dbReference>
<accession>A0ABU9DPF1</accession>